<feature type="compositionally biased region" description="Basic and acidic residues" evidence="1">
    <location>
        <begin position="210"/>
        <end position="222"/>
    </location>
</feature>
<accession>A0ABR2AI53</accession>
<feature type="compositionally biased region" description="Basic and acidic residues" evidence="1">
    <location>
        <begin position="316"/>
        <end position="342"/>
    </location>
</feature>
<feature type="compositionally biased region" description="Polar residues" evidence="1">
    <location>
        <begin position="305"/>
        <end position="315"/>
    </location>
</feature>
<feature type="region of interest" description="Disordered" evidence="1">
    <location>
        <begin position="305"/>
        <end position="398"/>
    </location>
</feature>
<dbReference type="Proteomes" id="UP001472677">
    <property type="component" value="Unassembled WGS sequence"/>
</dbReference>
<comment type="caution">
    <text evidence="2">The sequence shown here is derived from an EMBL/GenBank/DDBJ whole genome shotgun (WGS) entry which is preliminary data.</text>
</comment>
<keyword evidence="3" id="KW-1185">Reference proteome</keyword>
<dbReference type="PANTHER" id="PTHR36368">
    <property type="entry name" value="ATP-DEPENDENT CASEINOLYTIC PROTEASE/CROTONASE FAMILY PROTEIN"/>
    <property type="match status" value="1"/>
</dbReference>
<reference evidence="2 3" key="1">
    <citation type="journal article" date="2024" name="G3 (Bethesda)">
        <title>Genome assembly of Hibiscus sabdariffa L. provides insights into metabolisms of medicinal natural products.</title>
        <authorList>
            <person name="Kim T."/>
        </authorList>
    </citation>
    <scope>NUCLEOTIDE SEQUENCE [LARGE SCALE GENOMIC DNA]</scope>
    <source>
        <strain evidence="2">TK-2024</strain>
        <tissue evidence="2">Old leaves</tissue>
    </source>
</reference>
<feature type="region of interest" description="Disordered" evidence="1">
    <location>
        <begin position="202"/>
        <end position="222"/>
    </location>
</feature>
<protein>
    <submittedName>
        <fullName evidence="2">Uncharacterized protein</fullName>
    </submittedName>
</protein>
<gene>
    <name evidence="2" type="ORF">V6N12_002067</name>
</gene>
<dbReference type="EMBL" id="JBBPBM010000658">
    <property type="protein sequence ID" value="KAK8493002.1"/>
    <property type="molecule type" value="Genomic_DNA"/>
</dbReference>
<sequence>MGDSDSEIPGSSCSIPSEPPDIRNWFSSYKYESFVLDTCENFGGMFSEEKESEKYDLTIGGINREKEESFDGSGEIRNADGHESFNSKEDSLHPLSVLSEPSNIKKWFSSYVYESPLLDTNDCFESHVSRESEGEKDEFANSDQFRADTSHKICSTKLVKCSTSSVDRNSDSDLFSEPLDIGNWFPEYVYESPVLDTNNELQDSLSKETQSSRDKFAVKGEEQDNFKSTTETKCRDEVVIGKKICSNGFGKCNSYSPGRHNEQNKPASKDLHWSVVKENLSRQGDVCCEKNLEPNLVFKQELNSNIHGGDSQSLDSSKKLIDRKSRLRKSSESKVQTEKVDVGSHNQSPDFDERRTTHGSNDKEKDGGKDSAENGFITTRKNKVVRRNDENSQRGPGGILLECSRKTRDGVTKRKVLTETTNVSVGKAMEIKGKWRCPQKSKPQRAPPLKQLRLEQWVHRV</sequence>
<name>A0ABR2AI53_9ROSI</name>
<dbReference type="PANTHER" id="PTHR36368:SF1">
    <property type="entry name" value="ATP-DEPENDENT CASEINOLYTIC PROTEASE_CROTONASE FAMILY PROTEIN"/>
    <property type="match status" value="1"/>
</dbReference>
<evidence type="ECO:0000313" key="2">
    <source>
        <dbReference type="EMBL" id="KAK8493002.1"/>
    </source>
</evidence>
<evidence type="ECO:0000313" key="3">
    <source>
        <dbReference type="Proteomes" id="UP001472677"/>
    </source>
</evidence>
<feature type="compositionally biased region" description="Basic and acidic residues" evidence="1">
    <location>
        <begin position="77"/>
        <end position="90"/>
    </location>
</feature>
<proteinExistence type="predicted"/>
<evidence type="ECO:0000256" key="1">
    <source>
        <dbReference type="SAM" id="MobiDB-lite"/>
    </source>
</evidence>
<organism evidence="2 3">
    <name type="scientific">Hibiscus sabdariffa</name>
    <name type="common">roselle</name>
    <dbReference type="NCBI Taxonomy" id="183260"/>
    <lineage>
        <taxon>Eukaryota</taxon>
        <taxon>Viridiplantae</taxon>
        <taxon>Streptophyta</taxon>
        <taxon>Embryophyta</taxon>
        <taxon>Tracheophyta</taxon>
        <taxon>Spermatophyta</taxon>
        <taxon>Magnoliopsida</taxon>
        <taxon>eudicotyledons</taxon>
        <taxon>Gunneridae</taxon>
        <taxon>Pentapetalae</taxon>
        <taxon>rosids</taxon>
        <taxon>malvids</taxon>
        <taxon>Malvales</taxon>
        <taxon>Malvaceae</taxon>
        <taxon>Malvoideae</taxon>
        <taxon>Hibiscus</taxon>
    </lineage>
</organism>
<feature type="compositionally biased region" description="Basic and acidic residues" evidence="1">
    <location>
        <begin position="351"/>
        <end position="372"/>
    </location>
</feature>
<feature type="region of interest" description="Disordered" evidence="1">
    <location>
        <begin position="66"/>
        <end position="90"/>
    </location>
</feature>